<gene>
    <name evidence="1" type="ORF">BBP16_09445</name>
</gene>
<evidence type="ECO:0000313" key="2">
    <source>
        <dbReference type="Proteomes" id="UP000094691"/>
    </source>
</evidence>
<dbReference type="AlphaFoldDB" id="A0A9W3SNG0"/>
<accession>A0A9W3SNG0</accession>
<dbReference type="EMBL" id="CP016400">
    <property type="protein sequence ID" value="AOG26995.1"/>
    <property type="molecule type" value="Genomic_DNA"/>
</dbReference>
<protein>
    <recommendedName>
        <fullName evidence="3">Protein kinase domain-containing protein</fullName>
    </recommendedName>
</protein>
<name>A0A9W3SNG0_LACJH</name>
<dbReference type="InterPro" id="IPR011009">
    <property type="entry name" value="Kinase-like_dom_sf"/>
</dbReference>
<reference evidence="1 2" key="1">
    <citation type="submission" date="2016-07" db="EMBL/GenBank/DDBJ databases">
        <title>Genome sequencing project for further understanding the molecular mechanisms of preventing non-alcoholic fatty liver disease.</title>
        <authorList>
            <person name="Wang H."/>
        </authorList>
    </citation>
    <scope>NUCLEOTIDE SEQUENCE [LARGE SCALE GENOMIC DNA]</scope>
    <source>
        <strain evidence="1 2">BS15</strain>
    </source>
</reference>
<proteinExistence type="predicted"/>
<dbReference type="SUPFAM" id="SSF56112">
    <property type="entry name" value="Protein kinase-like (PK-like)"/>
    <property type="match status" value="1"/>
</dbReference>
<organism evidence="1 2">
    <name type="scientific">Lactobacillus johnsonii</name>
    <dbReference type="NCBI Taxonomy" id="33959"/>
    <lineage>
        <taxon>Bacteria</taxon>
        <taxon>Bacillati</taxon>
        <taxon>Bacillota</taxon>
        <taxon>Bacilli</taxon>
        <taxon>Lactobacillales</taxon>
        <taxon>Lactobacillaceae</taxon>
        <taxon>Lactobacillus</taxon>
    </lineage>
</organism>
<evidence type="ECO:0008006" key="3">
    <source>
        <dbReference type="Google" id="ProtNLM"/>
    </source>
</evidence>
<sequence length="174" mass="20396">MYYPNATEDEYNQYLKKLSHIFLDLYFKINKINKNGIILNDLTPNNIIVDLKTNSAKIIDLESSVDLSCEKPTYPLFVTPGYSEYFYSKKLSTNDDFSWVMCLIDMLIARAQLLNINIKLIIQSLEFCREIQDSWAQLCTHLILYLEHYKNNSKTQNCIKEILSDLNKEIQIYG</sequence>
<evidence type="ECO:0000313" key="1">
    <source>
        <dbReference type="EMBL" id="AOG26995.1"/>
    </source>
</evidence>
<dbReference type="Gene3D" id="1.10.510.10">
    <property type="entry name" value="Transferase(Phosphotransferase) domain 1"/>
    <property type="match status" value="1"/>
</dbReference>
<dbReference type="Proteomes" id="UP000094691">
    <property type="component" value="Chromosome"/>
</dbReference>